<evidence type="ECO:0000313" key="2">
    <source>
        <dbReference type="EMBL" id="WAL66644.1"/>
    </source>
</evidence>
<gene>
    <name evidence="2" type="ORF">ORV05_02165</name>
</gene>
<organism evidence="2 3">
    <name type="scientific">Amycolatopsis cynarae</name>
    <dbReference type="NCBI Taxonomy" id="2995223"/>
    <lineage>
        <taxon>Bacteria</taxon>
        <taxon>Bacillati</taxon>
        <taxon>Actinomycetota</taxon>
        <taxon>Actinomycetes</taxon>
        <taxon>Pseudonocardiales</taxon>
        <taxon>Pseudonocardiaceae</taxon>
        <taxon>Amycolatopsis</taxon>
    </lineage>
</organism>
<feature type="transmembrane region" description="Helical" evidence="1">
    <location>
        <begin position="108"/>
        <end position="125"/>
    </location>
</feature>
<dbReference type="Proteomes" id="UP001163203">
    <property type="component" value="Chromosome"/>
</dbReference>
<dbReference type="EMBL" id="CP113836">
    <property type="protein sequence ID" value="WAL66644.1"/>
    <property type="molecule type" value="Genomic_DNA"/>
</dbReference>
<sequence length="127" mass="13933">MRGRDTGDAVRKARLAVRDARREAERHRTRRVLGATGGGFAALLGGMYRFLWELFGELVFALVALGVFALAFAAVKWGWYRNALFTVALAAAGVAMIVFWSFRRERVAVLTIGAGLVLATGATLYPW</sequence>
<feature type="transmembrane region" description="Helical" evidence="1">
    <location>
        <begin position="82"/>
        <end position="102"/>
    </location>
</feature>
<evidence type="ECO:0000256" key="1">
    <source>
        <dbReference type="SAM" id="Phobius"/>
    </source>
</evidence>
<evidence type="ECO:0000313" key="3">
    <source>
        <dbReference type="Proteomes" id="UP001163203"/>
    </source>
</evidence>
<protein>
    <submittedName>
        <fullName evidence="2">Uncharacterized protein</fullName>
    </submittedName>
</protein>
<reference evidence="2" key="1">
    <citation type="submission" date="2022-11" db="EMBL/GenBank/DDBJ databases">
        <authorList>
            <person name="Mo P."/>
        </authorList>
    </citation>
    <scope>NUCLEOTIDE SEQUENCE</scope>
    <source>
        <strain evidence="2">HUAS 11-8</strain>
    </source>
</reference>
<keyword evidence="3" id="KW-1185">Reference proteome</keyword>
<keyword evidence="1" id="KW-0812">Transmembrane</keyword>
<proteinExistence type="predicted"/>
<dbReference type="RefSeq" id="WP_268756776.1">
    <property type="nucleotide sequence ID" value="NZ_CP113836.1"/>
</dbReference>
<name>A0ABY7B3Z2_9PSEU</name>
<keyword evidence="1" id="KW-1133">Transmembrane helix</keyword>
<keyword evidence="1" id="KW-0472">Membrane</keyword>
<feature type="transmembrane region" description="Helical" evidence="1">
    <location>
        <begin position="58"/>
        <end position="75"/>
    </location>
</feature>
<accession>A0ABY7B3Z2</accession>